<name>A0A9D1LJB6_9FIRM</name>
<proteinExistence type="predicted"/>
<dbReference type="InterPro" id="IPR051695">
    <property type="entry name" value="Phosphoglycerate_Mutase"/>
</dbReference>
<dbReference type="AlphaFoldDB" id="A0A9D1LJB6"/>
<keyword evidence="1" id="KW-0378">Hydrolase</keyword>
<sequence length="111" mass="12825">MKVYIIRHGQTNTNIRNKLLGVEDEDINSVGKLQSKQAKEVLNNVKIDVCFTSPLKRTRHTASIICENNIPMIIDERLVERGFGSLEGGSYNEKYTHDFWNYYLNKNDYGV</sequence>
<dbReference type="EMBL" id="DVMT01000060">
    <property type="protein sequence ID" value="HIU40826.1"/>
    <property type="molecule type" value="Genomic_DNA"/>
</dbReference>
<dbReference type="GO" id="GO:0043456">
    <property type="term" value="P:regulation of pentose-phosphate shunt"/>
    <property type="evidence" value="ECO:0007669"/>
    <property type="project" value="TreeGrafter"/>
</dbReference>
<evidence type="ECO:0000256" key="2">
    <source>
        <dbReference type="PIRSR" id="PIRSR613078-1"/>
    </source>
</evidence>
<dbReference type="Pfam" id="PF00300">
    <property type="entry name" value="His_Phos_1"/>
    <property type="match status" value="1"/>
</dbReference>
<dbReference type="SMART" id="SM00855">
    <property type="entry name" value="PGAM"/>
    <property type="match status" value="1"/>
</dbReference>
<feature type="binding site" evidence="3">
    <location>
        <begin position="7"/>
        <end position="14"/>
    </location>
    <ligand>
        <name>substrate</name>
    </ligand>
</feature>
<gene>
    <name evidence="4" type="ORF">IAB68_05980</name>
</gene>
<reference evidence="4" key="2">
    <citation type="journal article" date="2021" name="PeerJ">
        <title>Extensive microbial diversity within the chicken gut microbiome revealed by metagenomics and culture.</title>
        <authorList>
            <person name="Gilroy R."/>
            <person name="Ravi A."/>
            <person name="Getino M."/>
            <person name="Pursley I."/>
            <person name="Horton D.L."/>
            <person name="Alikhan N.F."/>
            <person name="Baker D."/>
            <person name="Gharbi K."/>
            <person name="Hall N."/>
            <person name="Watson M."/>
            <person name="Adriaenssens E.M."/>
            <person name="Foster-Nyarko E."/>
            <person name="Jarju S."/>
            <person name="Secka A."/>
            <person name="Antonio M."/>
            <person name="Oren A."/>
            <person name="Chaudhuri R.R."/>
            <person name="La Ragione R."/>
            <person name="Hildebrand F."/>
            <person name="Pallen M.J."/>
        </authorList>
    </citation>
    <scope>NUCLEOTIDE SEQUENCE</scope>
    <source>
        <strain evidence="4">CHK193-30670</strain>
    </source>
</reference>
<dbReference type="PIRSF" id="PIRSF000709">
    <property type="entry name" value="6PFK_2-Ptase"/>
    <property type="match status" value="1"/>
</dbReference>
<comment type="caution">
    <text evidence="4">The sequence shown here is derived from an EMBL/GenBank/DDBJ whole genome shotgun (WGS) entry which is preliminary data.</text>
</comment>
<feature type="binding site" evidence="3">
    <location>
        <position position="57"/>
    </location>
    <ligand>
        <name>substrate</name>
    </ligand>
</feature>
<organism evidence="4 5">
    <name type="scientific">Candidatus Aphodocola excrementigallinarum</name>
    <dbReference type="NCBI Taxonomy" id="2840670"/>
    <lineage>
        <taxon>Bacteria</taxon>
        <taxon>Bacillati</taxon>
        <taxon>Bacillota</taxon>
        <taxon>Bacilli</taxon>
        <taxon>Candidatus Aphodocola</taxon>
    </lineage>
</organism>
<evidence type="ECO:0000313" key="5">
    <source>
        <dbReference type="Proteomes" id="UP000824074"/>
    </source>
</evidence>
<feature type="active site" description="Tele-phosphohistidine intermediate" evidence="2">
    <location>
        <position position="8"/>
    </location>
</feature>
<dbReference type="CDD" id="cd07067">
    <property type="entry name" value="HP_PGM_like"/>
    <property type="match status" value="1"/>
</dbReference>
<evidence type="ECO:0000256" key="1">
    <source>
        <dbReference type="ARBA" id="ARBA00022801"/>
    </source>
</evidence>
<evidence type="ECO:0000256" key="3">
    <source>
        <dbReference type="PIRSR" id="PIRSR613078-2"/>
    </source>
</evidence>
<feature type="active site" description="Proton donor/acceptor" evidence="2">
    <location>
        <position position="80"/>
    </location>
</feature>
<dbReference type="GO" id="GO:0004331">
    <property type="term" value="F:fructose-2,6-bisphosphate 2-phosphatase activity"/>
    <property type="evidence" value="ECO:0007669"/>
    <property type="project" value="TreeGrafter"/>
</dbReference>
<dbReference type="Proteomes" id="UP000824074">
    <property type="component" value="Unassembled WGS sequence"/>
</dbReference>
<dbReference type="PANTHER" id="PTHR46517">
    <property type="entry name" value="FRUCTOSE-2,6-BISPHOSPHATASE TIGAR"/>
    <property type="match status" value="1"/>
</dbReference>
<reference evidence="4" key="1">
    <citation type="submission" date="2020-10" db="EMBL/GenBank/DDBJ databases">
        <authorList>
            <person name="Gilroy R."/>
        </authorList>
    </citation>
    <scope>NUCLEOTIDE SEQUENCE</scope>
    <source>
        <strain evidence="4">CHK193-30670</strain>
    </source>
</reference>
<dbReference type="SUPFAM" id="SSF53254">
    <property type="entry name" value="Phosphoglycerate mutase-like"/>
    <property type="match status" value="1"/>
</dbReference>
<dbReference type="GO" id="GO:0005829">
    <property type="term" value="C:cytosol"/>
    <property type="evidence" value="ECO:0007669"/>
    <property type="project" value="TreeGrafter"/>
</dbReference>
<accession>A0A9D1LJB6</accession>
<dbReference type="Gene3D" id="3.40.50.1240">
    <property type="entry name" value="Phosphoglycerate mutase-like"/>
    <property type="match status" value="1"/>
</dbReference>
<protein>
    <submittedName>
        <fullName evidence="4">Histidine phosphatase family protein</fullName>
    </submittedName>
</protein>
<dbReference type="InterPro" id="IPR029033">
    <property type="entry name" value="His_PPase_superfam"/>
</dbReference>
<dbReference type="PANTHER" id="PTHR46517:SF1">
    <property type="entry name" value="FRUCTOSE-2,6-BISPHOSPHATASE TIGAR"/>
    <property type="match status" value="1"/>
</dbReference>
<evidence type="ECO:0000313" key="4">
    <source>
        <dbReference type="EMBL" id="HIU40826.1"/>
    </source>
</evidence>
<dbReference type="PROSITE" id="PS00175">
    <property type="entry name" value="PG_MUTASE"/>
    <property type="match status" value="1"/>
</dbReference>
<dbReference type="InterPro" id="IPR001345">
    <property type="entry name" value="PG/BPGM_mutase_AS"/>
</dbReference>
<dbReference type="GO" id="GO:0045820">
    <property type="term" value="P:negative regulation of glycolytic process"/>
    <property type="evidence" value="ECO:0007669"/>
    <property type="project" value="TreeGrafter"/>
</dbReference>
<dbReference type="InterPro" id="IPR013078">
    <property type="entry name" value="His_Pase_superF_clade-1"/>
</dbReference>